<dbReference type="Gene3D" id="1.25.40.10">
    <property type="entry name" value="Tetratricopeptide repeat domain"/>
    <property type="match status" value="1"/>
</dbReference>
<dbReference type="Proteomes" id="UP001196379">
    <property type="component" value="Unassembled WGS sequence"/>
</dbReference>
<dbReference type="Proteomes" id="UP000732858">
    <property type="component" value="Unassembled WGS sequence"/>
</dbReference>
<dbReference type="InterPro" id="IPR057556">
    <property type="entry name" value="TPR_Slam"/>
</dbReference>
<dbReference type="GO" id="GO:0009279">
    <property type="term" value="C:cell outer membrane"/>
    <property type="evidence" value="ECO:0007669"/>
    <property type="project" value="UniProtKB-SubCell"/>
</dbReference>
<keyword evidence="2" id="KW-1134">Transmembrane beta strand</keyword>
<dbReference type="RefSeq" id="WP_157402795.1">
    <property type="nucleotide sequence ID" value="NZ_JABULY010000001.1"/>
</dbReference>
<dbReference type="GeneID" id="65548629"/>
<dbReference type="Pfam" id="PF04575">
    <property type="entry name" value="SlipAM"/>
    <property type="match status" value="1"/>
</dbReference>
<dbReference type="SUPFAM" id="SSF48452">
    <property type="entry name" value="TPR-like"/>
    <property type="match status" value="1"/>
</dbReference>
<feature type="domain" description="Surface lipoprotein assembly modifier C-terminal" evidence="8">
    <location>
        <begin position="186"/>
        <end position="470"/>
    </location>
</feature>
<keyword evidence="4" id="KW-0732">Signal</keyword>
<protein>
    <submittedName>
        <fullName evidence="11">DUF560 domain-containing protein</fullName>
    </submittedName>
</protein>
<evidence type="ECO:0000313" key="11">
    <source>
        <dbReference type="EMBL" id="MBV6545865.1"/>
    </source>
</evidence>
<dbReference type="InterPro" id="IPR007655">
    <property type="entry name" value="Slam_C"/>
</dbReference>
<dbReference type="EMBL" id="JABULY010000001">
    <property type="protein sequence ID" value="MBV6530789.1"/>
    <property type="molecule type" value="Genomic_DNA"/>
</dbReference>
<evidence type="ECO:0000259" key="8">
    <source>
        <dbReference type="Pfam" id="PF04575"/>
    </source>
</evidence>
<dbReference type="InterPro" id="IPR011990">
    <property type="entry name" value="TPR-like_helical_dom_sf"/>
</dbReference>
<dbReference type="EMBL" id="JABUMC010000001">
    <property type="protein sequence ID" value="MBV6545865.1"/>
    <property type="molecule type" value="Genomic_DNA"/>
</dbReference>
<name>A0A949WEF7_9PAST</name>
<comment type="similarity">
    <text evidence="7">Belongs to the Slam family.</text>
</comment>
<evidence type="ECO:0000256" key="4">
    <source>
        <dbReference type="ARBA" id="ARBA00022729"/>
    </source>
</evidence>
<sequence length="471" mass="56321">MNIKYYLPLIYLFPTSIVAQHTNTAIDRELKVAIPKLTDLSATISENKEDYSTEINDEQLADNPNLISHFLNLAVDQKQEMLIPKLIEMYRKYPQRDLILVDYAQGAYFHSIQDYKKAIKLYSNLLKTHPYLDKVRFKLAQWLFEDTQLSNAEEQFNQLKNATLPNFINKQIALYQEAIKEKQEINFNIKFSYIKDNNINNASSEPYIYIGSTKFKKTEESLPQKAEGIQYQLNINKIHNIKDNHNIYIENELEGKYYWNNKEYNDINNRFYLGYQYQNANNRFAFLPYYEKRWYSQKQYSNENGIRLELDKRLSNQWQFSTSSEFAQTRYKHSSQKRKKQLYSGTLVHILSPKTALYLGSDILFENTHQKRNNSNRYSLRLGASHQIKNLFSTQITLQVAKRYFKGNDLFVAKKRKDTEWNFSATIWKKEWNLWGIIPKLNYRYQKINSNIPEFFSFHKHQLNLFFEKNY</sequence>
<evidence type="ECO:0000313" key="13">
    <source>
        <dbReference type="Proteomes" id="UP001196379"/>
    </source>
</evidence>
<gene>
    <name evidence="10" type="ORF">HT657_01290</name>
    <name evidence="11" type="ORF">HT672_00890</name>
</gene>
<organism evidence="11 12">
    <name type="scientific">Ursidibacter maritimus</name>
    <dbReference type="NCBI Taxonomy" id="1331689"/>
    <lineage>
        <taxon>Bacteria</taxon>
        <taxon>Pseudomonadati</taxon>
        <taxon>Pseudomonadota</taxon>
        <taxon>Gammaproteobacteria</taxon>
        <taxon>Pasteurellales</taxon>
        <taxon>Pasteurellaceae</taxon>
        <taxon>Ursidibacter</taxon>
    </lineage>
</organism>
<dbReference type="Pfam" id="PF24575">
    <property type="entry name" value="TPR_Slam"/>
    <property type="match status" value="1"/>
</dbReference>
<keyword evidence="3" id="KW-0812">Transmembrane</keyword>
<evidence type="ECO:0000256" key="2">
    <source>
        <dbReference type="ARBA" id="ARBA00022452"/>
    </source>
</evidence>
<evidence type="ECO:0000313" key="10">
    <source>
        <dbReference type="EMBL" id="MBV6530789.1"/>
    </source>
</evidence>
<evidence type="ECO:0000256" key="5">
    <source>
        <dbReference type="ARBA" id="ARBA00023136"/>
    </source>
</evidence>
<comment type="caution">
    <text evidence="11">The sequence shown here is derived from an EMBL/GenBank/DDBJ whole genome shotgun (WGS) entry which is preliminary data.</text>
</comment>
<comment type="subcellular location">
    <subcellularLocation>
        <location evidence="1">Cell outer membrane</location>
        <topology evidence="1">Multi-pass membrane protein</topology>
    </subcellularLocation>
</comment>
<evidence type="ECO:0000256" key="1">
    <source>
        <dbReference type="ARBA" id="ARBA00004571"/>
    </source>
</evidence>
<dbReference type="OrthoDB" id="6655393at2"/>
<reference evidence="11 13" key="1">
    <citation type="journal article" date="2021" name="Mol. Ecol.">
        <title>Polar bear-adapted Ursidibacter maritimus are remarkably conserved after generations in captivity.</title>
        <authorList>
            <person name="Espinosa-Gongora C."/>
            <person name="Hansen M.J."/>
            <person name="Bertelsen M.F."/>
            <person name="Bojesen A.M."/>
        </authorList>
    </citation>
    <scope>NUCLEOTIDE SEQUENCE</scope>
    <source>
        <strain evidence="11">Pb43105x</strain>
        <strain evidence="10 13">Pb43106</strain>
    </source>
</reference>
<evidence type="ECO:0000313" key="12">
    <source>
        <dbReference type="Proteomes" id="UP000732858"/>
    </source>
</evidence>
<evidence type="ECO:0000259" key="9">
    <source>
        <dbReference type="Pfam" id="PF24575"/>
    </source>
</evidence>
<dbReference type="AlphaFoldDB" id="A0A949WEF7"/>
<keyword evidence="5" id="KW-0472">Membrane</keyword>
<keyword evidence="6" id="KW-0998">Cell outer membrane</keyword>
<evidence type="ECO:0000256" key="7">
    <source>
        <dbReference type="ARBA" id="ARBA00023609"/>
    </source>
</evidence>
<evidence type="ECO:0000256" key="3">
    <source>
        <dbReference type="ARBA" id="ARBA00022692"/>
    </source>
</evidence>
<keyword evidence="13" id="KW-1185">Reference proteome</keyword>
<proteinExistence type="inferred from homology"/>
<evidence type="ECO:0000256" key="6">
    <source>
        <dbReference type="ARBA" id="ARBA00023237"/>
    </source>
</evidence>
<accession>A0A949WEF7</accession>
<feature type="domain" description="Surface lipoprotein assembly modifier N-terminal TPR repeats region" evidence="9">
    <location>
        <begin position="54"/>
        <end position="156"/>
    </location>
</feature>